<dbReference type="GO" id="GO:0016477">
    <property type="term" value="P:cell migration"/>
    <property type="evidence" value="ECO:0007669"/>
    <property type="project" value="TreeGrafter"/>
</dbReference>
<reference evidence="14 15" key="1">
    <citation type="submission" date="2023-03" db="EMBL/GenBank/DDBJ databases">
        <title>Genome insight into feeding habits of ladybird beetles.</title>
        <authorList>
            <person name="Li H.-S."/>
            <person name="Huang Y.-H."/>
            <person name="Pang H."/>
        </authorList>
    </citation>
    <scope>NUCLEOTIDE SEQUENCE [LARGE SCALE GENOMIC DNA]</scope>
    <source>
        <strain evidence="14">SYSU_2023b</strain>
        <tissue evidence="14">Whole body</tissue>
    </source>
</reference>
<evidence type="ECO:0000256" key="8">
    <source>
        <dbReference type="ARBA" id="ARBA00023180"/>
    </source>
</evidence>
<dbReference type="GO" id="GO:0009966">
    <property type="term" value="P:regulation of signal transduction"/>
    <property type="evidence" value="ECO:0007669"/>
    <property type="project" value="InterPro"/>
</dbReference>
<keyword evidence="7 12" id="KW-0472">Membrane</keyword>
<dbReference type="GO" id="GO:0098552">
    <property type="term" value="C:side of membrane"/>
    <property type="evidence" value="ECO:0007669"/>
    <property type="project" value="UniProtKB-KW"/>
</dbReference>
<evidence type="ECO:0000256" key="13">
    <source>
        <dbReference type="SAM" id="MobiDB-lite"/>
    </source>
</evidence>
<evidence type="ECO:0000256" key="12">
    <source>
        <dbReference type="RuleBase" id="RU003519"/>
    </source>
</evidence>
<comment type="similarity">
    <text evidence="2 11">Belongs to the glypican family.</text>
</comment>
<dbReference type="PANTHER" id="PTHR10822:SF30">
    <property type="entry name" value="DALLY-LIKE, ISOFORM A"/>
    <property type="match status" value="1"/>
</dbReference>
<evidence type="ECO:0000256" key="7">
    <source>
        <dbReference type="ARBA" id="ARBA00023136"/>
    </source>
</evidence>
<proteinExistence type="inferred from homology"/>
<evidence type="ECO:0000256" key="9">
    <source>
        <dbReference type="ARBA" id="ARBA00023207"/>
    </source>
</evidence>
<dbReference type="GO" id="GO:0045202">
    <property type="term" value="C:synapse"/>
    <property type="evidence" value="ECO:0007669"/>
    <property type="project" value="TreeGrafter"/>
</dbReference>
<dbReference type="InterPro" id="IPR001863">
    <property type="entry name" value="Glypican"/>
</dbReference>
<evidence type="ECO:0000256" key="1">
    <source>
        <dbReference type="ARBA" id="ARBA00004609"/>
    </source>
</evidence>
<dbReference type="GO" id="GO:0005886">
    <property type="term" value="C:plasma membrane"/>
    <property type="evidence" value="ECO:0007669"/>
    <property type="project" value="UniProtKB-SubCell"/>
</dbReference>
<keyword evidence="10 12" id="KW-0449">Lipoprotein</keyword>
<keyword evidence="4 12" id="KW-0336">GPI-anchor</keyword>
<evidence type="ECO:0000256" key="2">
    <source>
        <dbReference type="ARBA" id="ARBA00010260"/>
    </source>
</evidence>
<accession>A0AAW1UJ11</accession>
<evidence type="ECO:0000256" key="5">
    <source>
        <dbReference type="ARBA" id="ARBA00022729"/>
    </source>
</evidence>
<dbReference type="GO" id="GO:0005576">
    <property type="term" value="C:extracellular region"/>
    <property type="evidence" value="ECO:0007669"/>
    <property type="project" value="TreeGrafter"/>
</dbReference>
<comment type="subcellular location">
    <subcellularLocation>
        <location evidence="1 12">Cell membrane</location>
        <topology evidence="1 12">Lipid-anchor</topology>
        <topology evidence="1 12">GPI-anchor</topology>
    </subcellularLocation>
</comment>
<organism evidence="14 15">
    <name type="scientific">Henosepilachna vigintioctopunctata</name>
    <dbReference type="NCBI Taxonomy" id="420089"/>
    <lineage>
        <taxon>Eukaryota</taxon>
        <taxon>Metazoa</taxon>
        <taxon>Ecdysozoa</taxon>
        <taxon>Arthropoda</taxon>
        <taxon>Hexapoda</taxon>
        <taxon>Insecta</taxon>
        <taxon>Pterygota</taxon>
        <taxon>Neoptera</taxon>
        <taxon>Endopterygota</taxon>
        <taxon>Coleoptera</taxon>
        <taxon>Polyphaga</taxon>
        <taxon>Cucujiformia</taxon>
        <taxon>Coccinelloidea</taxon>
        <taxon>Coccinellidae</taxon>
        <taxon>Epilachninae</taxon>
        <taxon>Epilachnini</taxon>
        <taxon>Henosepilachna</taxon>
    </lineage>
</organism>
<evidence type="ECO:0000256" key="11">
    <source>
        <dbReference type="RuleBase" id="RU003518"/>
    </source>
</evidence>
<feature type="region of interest" description="Disordered" evidence="13">
    <location>
        <begin position="400"/>
        <end position="477"/>
    </location>
</feature>
<comment type="function">
    <text evidence="12">Cell surface proteoglycan.</text>
</comment>
<keyword evidence="8" id="KW-0325">Glycoprotein</keyword>
<dbReference type="AlphaFoldDB" id="A0AAW1UJ11"/>
<evidence type="ECO:0000256" key="4">
    <source>
        <dbReference type="ARBA" id="ARBA00022622"/>
    </source>
</evidence>
<keyword evidence="5" id="KW-0732">Signal</keyword>
<keyword evidence="6 12" id="KW-0654">Proteoglycan</keyword>
<evidence type="ECO:0000256" key="3">
    <source>
        <dbReference type="ARBA" id="ARBA00022475"/>
    </source>
</evidence>
<keyword evidence="15" id="KW-1185">Reference proteome</keyword>
<dbReference type="Pfam" id="PF01153">
    <property type="entry name" value="Glypican"/>
    <property type="match status" value="1"/>
</dbReference>
<dbReference type="Proteomes" id="UP001431783">
    <property type="component" value="Unassembled WGS sequence"/>
</dbReference>
<dbReference type="PANTHER" id="PTHR10822">
    <property type="entry name" value="GLYPICAN"/>
    <property type="match status" value="1"/>
</dbReference>
<evidence type="ECO:0008006" key="16">
    <source>
        <dbReference type="Google" id="ProtNLM"/>
    </source>
</evidence>
<evidence type="ECO:0000256" key="10">
    <source>
        <dbReference type="ARBA" id="ARBA00023288"/>
    </source>
</evidence>
<evidence type="ECO:0000256" key="6">
    <source>
        <dbReference type="ARBA" id="ARBA00022974"/>
    </source>
</evidence>
<feature type="compositionally biased region" description="Acidic residues" evidence="13">
    <location>
        <begin position="422"/>
        <end position="431"/>
    </location>
</feature>
<protein>
    <recommendedName>
        <fullName evidence="16">Glypican-6</fullName>
    </recommendedName>
</protein>
<dbReference type="EMBL" id="JARQZJ010000077">
    <property type="protein sequence ID" value="KAK9882505.1"/>
    <property type="molecule type" value="Genomic_DNA"/>
</dbReference>
<evidence type="ECO:0000313" key="15">
    <source>
        <dbReference type="Proteomes" id="UP001431783"/>
    </source>
</evidence>
<evidence type="ECO:0000313" key="14">
    <source>
        <dbReference type="EMBL" id="KAK9882505.1"/>
    </source>
</evidence>
<sequence length="507" mass="57399">MYVDNYVKESISKVSNLIETRARKFDEFFKDMMVNSKREFHEMFERTYGKIYLQNSDVFSDFFGELETYYKKGTVRLSDTMDNFFGILYQRMFTVINSQYDFDEKYLECVSEHMTEMKPFGDIPHKLGVQLRRSFVAARTFFKSLLQGAVIADKLSYILVDEECATEITKMQHCGLCTSQQSLGACADYCTNTLENCLKYHTSFSKDWDKFIDGLDKVADRLLGPFNIESVVEPLNIKISEAIMNFQESGTDVSKKIYGLCGQPTLSRKKRKSEPEGPVVENPNYEIKSTPMKSIGGGKKKHKKTEKVDNTPTLKKLIMDIKTKIRETRQFWLHLPYQYCNNDTIAAPPSADGQCWNGTAIGTYEKPVSKIINTQSPIINEQNFTLQVYFDKLRKAHQGEEVELIDDSEEPLAGSGSGSGDGVDEEEEEEITPQGGVNNRIDDLVPYGAGETETVPTTTSSKKPEVIRSNDGTSSAETNTMSLTRALVQYLIPIILVWFGGTLTDLL</sequence>
<name>A0AAW1UJ11_9CUCU</name>
<comment type="caution">
    <text evidence="14">The sequence shown here is derived from an EMBL/GenBank/DDBJ whole genome shotgun (WGS) entry which is preliminary data.</text>
</comment>
<feature type="compositionally biased region" description="Acidic residues" evidence="13">
    <location>
        <begin position="401"/>
        <end position="410"/>
    </location>
</feature>
<keyword evidence="9 12" id="KW-0357">Heparan sulfate</keyword>
<keyword evidence="3" id="KW-1003">Cell membrane</keyword>
<dbReference type="GO" id="GO:0009986">
    <property type="term" value="C:cell surface"/>
    <property type="evidence" value="ECO:0007669"/>
    <property type="project" value="TreeGrafter"/>
</dbReference>
<dbReference type="GO" id="GO:1905475">
    <property type="term" value="P:regulation of protein localization to membrane"/>
    <property type="evidence" value="ECO:0007669"/>
    <property type="project" value="TreeGrafter"/>
</dbReference>
<gene>
    <name evidence="14" type="ORF">WA026_021852</name>
</gene>
<feature type="region of interest" description="Disordered" evidence="13">
    <location>
        <begin position="267"/>
        <end position="307"/>
    </location>
</feature>